<evidence type="ECO:0000313" key="5">
    <source>
        <dbReference type="Proteomes" id="UP000005238"/>
    </source>
</evidence>
<dbReference type="Gene3D" id="1.10.510.10">
    <property type="entry name" value="Transferase(Phosphotransferase) domain 1"/>
    <property type="match status" value="1"/>
</dbReference>
<dbReference type="PROSITE" id="PS00108">
    <property type="entry name" value="PROTEIN_KINASE_ST"/>
    <property type="match status" value="1"/>
</dbReference>
<dbReference type="VEuPathDB" id="FungiDB:KRP22_9864"/>
<feature type="compositionally biased region" description="Polar residues" evidence="1">
    <location>
        <begin position="1100"/>
        <end position="1131"/>
    </location>
</feature>
<dbReference type="VEuPathDB" id="FungiDB:KRP22_15326"/>
<dbReference type="STRING" id="164328.H3GC05"/>
<dbReference type="InterPro" id="IPR011009">
    <property type="entry name" value="Kinase-like_dom_sf"/>
</dbReference>
<dbReference type="InParanoid" id="H3GC05"/>
<dbReference type="GO" id="GO:0005737">
    <property type="term" value="C:cytoplasm"/>
    <property type="evidence" value="ECO:0000318"/>
    <property type="project" value="GO_Central"/>
</dbReference>
<dbReference type="Proteomes" id="UP000005238">
    <property type="component" value="Unassembled WGS sequence"/>
</dbReference>
<keyword evidence="2" id="KW-0472">Membrane</keyword>
<keyword evidence="2" id="KW-1133">Transmembrane helix</keyword>
<feature type="region of interest" description="Disordered" evidence="1">
    <location>
        <begin position="1"/>
        <end position="193"/>
    </location>
</feature>
<dbReference type="OMA" id="HMTVGIG"/>
<feature type="domain" description="Protein kinase" evidence="3">
    <location>
        <begin position="651"/>
        <end position="923"/>
    </location>
</feature>
<organism evidence="4 5">
    <name type="scientific">Phytophthora ramorum</name>
    <name type="common">Sudden oak death agent</name>
    <dbReference type="NCBI Taxonomy" id="164328"/>
    <lineage>
        <taxon>Eukaryota</taxon>
        <taxon>Sar</taxon>
        <taxon>Stramenopiles</taxon>
        <taxon>Oomycota</taxon>
        <taxon>Peronosporomycetes</taxon>
        <taxon>Peronosporales</taxon>
        <taxon>Peronosporaceae</taxon>
        <taxon>Phytophthora</taxon>
    </lineage>
</organism>
<dbReference type="PROSITE" id="PS50011">
    <property type="entry name" value="PROTEIN_KINASE_DOM"/>
    <property type="match status" value="1"/>
</dbReference>
<feature type="compositionally biased region" description="Polar residues" evidence="1">
    <location>
        <begin position="143"/>
        <end position="172"/>
    </location>
</feature>
<dbReference type="GO" id="GO:0004672">
    <property type="term" value="F:protein kinase activity"/>
    <property type="evidence" value="ECO:0000318"/>
    <property type="project" value="GO_Central"/>
</dbReference>
<keyword evidence="2" id="KW-0812">Transmembrane</keyword>
<dbReference type="GO" id="GO:0007165">
    <property type="term" value="P:signal transduction"/>
    <property type="evidence" value="ECO:0000318"/>
    <property type="project" value="GO_Central"/>
</dbReference>
<evidence type="ECO:0000256" key="1">
    <source>
        <dbReference type="SAM" id="MobiDB-lite"/>
    </source>
</evidence>
<feature type="compositionally biased region" description="Low complexity" evidence="1">
    <location>
        <begin position="1"/>
        <end position="17"/>
    </location>
</feature>
<feature type="compositionally biased region" description="Basic and acidic residues" evidence="1">
    <location>
        <begin position="1137"/>
        <end position="1150"/>
    </location>
</feature>
<dbReference type="InterPro" id="IPR008271">
    <property type="entry name" value="Ser/Thr_kinase_AS"/>
</dbReference>
<accession>H3GC05</accession>
<reference evidence="4" key="2">
    <citation type="submission" date="2015-06" db="UniProtKB">
        <authorList>
            <consortium name="EnsemblProtists"/>
        </authorList>
    </citation>
    <scope>IDENTIFICATION</scope>
    <source>
        <strain evidence="4">Pr102</strain>
    </source>
</reference>
<dbReference type="EnsemblProtists" id="Phyra72888">
    <property type="protein sequence ID" value="Phyra72888"/>
    <property type="gene ID" value="Phyra72888"/>
</dbReference>
<dbReference type="InterPro" id="IPR032675">
    <property type="entry name" value="LRR_dom_sf"/>
</dbReference>
<evidence type="ECO:0000256" key="2">
    <source>
        <dbReference type="SAM" id="Phobius"/>
    </source>
</evidence>
<proteinExistence type="predicted"/>
<dbReference type="VEuPathDB" id="FungiDB:KRP23_8514"/>
<keyword evidence="5" id="KW-1185">Reference proteome</keyword>
<dbReference type="Pfam" id="PF00069">
    <property type="entry name" value="Pkinase"/>
    <property type="match status" value="1"/>
</dbReference>
<dbReference type="Gene3D" id="3.30.200.20">
    <property type="entry name" value="Phosphorylase Kinase, domain 1"/>
    <property type="match status" value="1"/>
</dbReference>
<reference evidence="5" key="1">
    <citation type="journal article" date="2006" name="Science">
        <title>Phytophthora genome sequences uncover evolutionary origins and mechanisms of pathogenesis.</title>
        <authorList>
            <person name="Tyler B.M."/>
            <person name="Tripathy S."/>
            <person name="Zhang X."/>
            <person name="Dehal P."/>
            <person name="Jiang R.H."/>
            <person name="Aerts A."/>
            <person name="Arredondo F.D."/>
            <person name="Baxter L."/>
            <person name="Bensasson D."/>
            <person name="Beynon J.L."/>
            <person name="Chapman J."/>
            <person name="Damasceno C.M."/>
            <person name="Dorrance A.E."/>
            <person name="Dou D."/>
            <person name="Dickerman A.W."/>
            <person name="Dubchak I.L."/>
            <person name="Garbelotto M."/>
            <person name="Gijzen M."/>
            <person name="Gordon S.G."/>
            <person name="Govers F."/>
            <person name="Grunwald N.J."/>
            <person name="Huang W."/>
            <person name="Ivors K.L."/>
            <person name="Jones R.W."/>
            <person name="Kamoun S."/>
            <person name="Krampis K."/>
            <person name="Lamour K.H."/>
            <person name="Lee M.K."/>
            <person name="McDonald W.H."/>
            <person name="Medina M."/>
            <person name="Meijer H.J."/>
            <person name="Nordberg E.K."/>
            <person name="Maclean D.J."/>
            <person name="Ospina-Giraldo M.D."/>
            <person name="Morris P.F."/>
            <person name="Phuntumart V."/>
            <person name="Putnam N.H."/>
            <person name="Rash S."/>
            <person name="Rose J.K."/>
            <person name="Sakihama Y."/>
            <person name="Salamov A.A."/>
            <person name="Savidor A."/>
            <person name="Scheuring C.F."/>
            <person name="Smith B.M."/>
            <person name="Sobral B.W."/>
            <person name="Terry A."/>
            <person name="Torto-Alalibo T.A."/>
            <person name="Win J."/>
            <person name="Xu Z."/>
            <person name="Zhang H."/>
            <person name="Grigoriev I.V."/>
            <person name="Rokhsar D.S."/>
            <person name="Boore J.L."/>
        </authorList>
    </citation>
    <scope>NUCLEOTIDE SEQUENCE [LARGE SCALE GENOMIC DNA]</scope>
    <source>
        <strain evidence="5">Pr102</strain>
    </source>
</reference>
<dbReference type="PANTHER" id="PTHR44329">
    <property type="entry name" value="SERINE/THREONINE-PROTEIN KINASE TNNI3K-RELATED"/>
    <property type="match status" value="1"/>
</dbReference>
<dbReference type="eggNOG" id="KOG0192">
    <property type="taxonomic scope" value="Eukaryota"/>
</dbReference>
<dbReference type="SUPFAM" id="SSF52058">
    <property type="entry name" value="L domain-like"/>
    <property type="match status" value="1"/>
</dbReference>
<dbReference type="EMBL" id="DS565998">
    <property type="status" value="NOT_ANNOTATED_CDS"/>
    <property type="molecule type" value="Genomic_DNA"/>
</dbReference>
<dbReference type="GO" id="GO:0005524">
    <property type="term" value="F:ATP binding"/>
    <property type="evidence" value="ECO:0007669"/>
    <property type="project" value="InterPro"/>
</dbReference>
<dbReference type="HOGENOM" id="CLU_005082_0_0_1"/>
<feature type="compositionally biased region" description="Low complexity" evidence="1">
    <location>
        <begin position="173"/>
        <end position="193"/>
    </location>
</feature>
<feature type="region of interest" description="Disordered" evidence="1">
    <location>
        <begin position="1051"/>
        <end position="1150"/>
    </location>
</feature>
<protein>
    <recommendedName>
        <fullName evidence="3">Protein kinase domain-containing protein</fullName>
    </recommendedName>
</protein>
<feature type="transmembrane region" description="Helical" evidence="2">
    <location>
        <begin position="532"/>
        <end position="552"/>
    </location>
</feature>
<feature type="compositionally biased region" description="Low complexity" evidence="1">
    <location>
        <begin position="28"/>
        <end position="142"/>
    </location>
</feature>
<feature type="region of interest" description="Disordered" evidence="1">
    <location>
        <begin position="559"/>
        <end position="579"/>
    </location>
</feature>
<evidence type="ECO:0000313" key="4">
    <source>
        <dbReference type="EnsemblProtists" id="Phyra72888"/>
    </source>
</evidence>
<dbReference type="CDD" id="cd13999">
    <property type="entry name" value="STKc_MAP3K-like"/>
    <property type="match status" value="1"/>
</dbReference>
<evidence type="ECO:0000259" key="3">
    <source>
        <dbReference type="PROSITE" id="PS50011"/>
    </source>
</evidence>
<dbReference type="Gene3D" id="3.80.10.10">
    <property type="entry name" value="Ribonuclease Inhibitor"/>
    <property type="match status" value="1"/>
</dbReference>
<name>H3GC05_PHYRM</name>
<dbReference type="SMART" id="SM00220">
    <property type="entry name" value="S_TKc"/>
    <property type="match status" value="1"/>
</dbReference>
<feature type="compositionally biased region" description="Polar residues" evidence="1">
    <location>
        <begin position="18"/>
        <end position="27"/>
    </location>
</feature>
<dbReference type="AlphaFoldDB" id="H3GC05"/>
<dbReference type="SUPFAM" id="SSF56112">
    <property type="entry name" value="Protein kinase-like (PK-like)"/>
    <property type="match status" value="1"/>
</dbReference>
<dbReference type="InterPro" id="IPR051681">
    <property type="entry name" value="Ser/Thr_Kinases-Pseudokinases"/>
</dbReference>
<dbReference type="PANTHER" id="PTHR44329:SF214">
    <property type="entry name" value="PROTEIN KINASE DOMAIN-CONTAINING PROTEIN"/>
    <property type="match status" value="1"/>
</dbReference>
<sequence>MEGASSSTTSTSTTTTTEGNSASPRFETSTGSTTGTTTATGGSLVNTTTANGALGGATSATAIASSTTGASSAITSTTETSASSSMGSATSATTYSGAANSTTTSATTSRSANGAATATASSEERSTTTTTTSSTGSEGSTTVLTDGNTSVATENSATSTATFSEGSATTSMTGSRSTATSSVSSSNSSSTSSSSSLASWFTSNFHDEETQLVSSAMSSTTTASASHQVCDGLPALVTRSSTETPNGGCPGELTALNASCTCLTGYSETAISWTFHITAESWNSTTSTTTRSLTQSSSDELAINTIRPIWVSSSLETLVIEGAGEAPAEIEFTDENRVASGSSLALVRSVSNSTNISTLSLYNLDLNSVAETNSDFVPATVTNLTLRNCNISTLSTTFTRDWSWLQYLDLSSNNIDTAYIGGVDLKELNLSHNALAVFPAESLNSSGLQALYIQGNDITDFNVSQEQFEKIQGLTAFTADQPESSSTCQDGAWQSVHGITFCVLGASTAAVPDSSQSSASSSDNDNGGLGLLGYWLIAGAIIVFFLLLLVIWQRRRHSRERESSPMVSPEAVEPTTPKYNGDDAFGDALNRDAEAVAPAAVGAAAGAGAAGVYVGYGRSHGNSIDSEDTSRGVDLASNSVLASCRLDYDEVALGRCISRGGFGLVFVGSYRGQQVAVKKIRNERGVGREQVEQFVREISLISGLNHPRIVEFVGACWTTPAELSAVTELMERGDLRDVTRRFKRRSYRLTWEAHKAAIALHIAEALTYLHGLSPTVIHRDLKAKNVLLNADMEAKLSDFGIARERSLYDGSEHMTVGIGTSFWIAPEVLLGHDYDERADIYSFGVVLSEIDTDDYPYWNAQHPPQGKVQENEILRLVARGAKRPAFSDDCPPAILELAARCLRADPKERPSASEIVEYLQELVQDRNSSASFSAITRPGNSFDFNTHSTNSSSPTRTAPANAIMNLRPSGQQIQQKQAMAEPASAAAAYAAGKRTTTTTTTTTTKVASSSIGAGVSISRPTAAEALAPAHEVVVSSPQVTHQVVRTKLPLKGKRTTTTTTTTARRAEQGSTGGITSGHVPTGMVVRSSNGDNRGRGFGSESVQSNQSHARATSPASFRANYQDNLSQQRQPSSSSGEEEKKHEIGIDHQRQTWVVYDDIKEL</sequence>
<dbReference type="InterPro" id="IPR000719">
    <property type="entry name" value="Prot_kinase_dom"/>
</dbReference>